<dbReference type="RefSeq" id="WP_148286734.1">
    <property type="nucleotide sequence ID" value="NZ_BAAABL010000003.1"/>
</dbReference>
<feature type="compositionally biased region" description="Low complexity" evidence="1">
    <location>
        <begin position="103"/>
        <end position="116"/>
    </location>
</feature>
<proteinExistence type="predicted"/>
<feature type="region of interest" description="Disordered" evidence="1">
    <location>
        <begin position="1"/>
        <end position="21"/>
    </location>
</feature>
<gene>
    <name evidence="2" type="ORF">GCM10009066_00470</name>
</gene>
<reference evidence="2 3" key="1">
    <citation type="journal article" date="2019" name="Int. J. Syst. Evol. Microbiol.">
        <title>The Global Catalogue of Microorganisms (GCM) 10K type strain sequencing project: providing services to taxonomists for standard genome sequencing and annotation.</title>
        <authorList>
            <consortium name="The Broad Institute Genomics Platform"/>
            <consortium name="The Broad Institute Genome Sequencing Center for Infectious Disease"/>
            <person name="Wu L."/>
            <person name="Ma J."/>
        </authorList>
    </citation>
    <scope>NUCLEOTIDE SEQUENCE [LARGE SCALE GENOMIC DNA]</scope>
    <source>
        <strain evidence="2 3">JCM 16330</strain>
    </source>
</reference>
<feature type="region of interest" description="Disordered" evidence="1">
    <location>
        <begin position="96"/>
        <end position="116"/>
    </location>
</feature>
<name>A0AAV3S439_9EURY</name>
<keyword evidence="3" id="KW-1185">Reference proteome</keyword>
<dbReference type="PROSITE" id="PS51318">
    <property type="entry name" value="TAT"/>
    <property type="match status" value="1"/>
</dbReference>
<evidence type="ECO:0000313" key="2">
    <source>
        <dbReference type="EMBL" id="GAA0289850.1"/>
    </source>
</evidence>
<accession>A0AAV3S439</accession>
<feature type="compositionally biased region" description="Basic and acidic residues" evidence="1">
    <location>
        <begin position="1"/>
        <end position="16"/>
    </location>
</feature>
<evidence type="ECO:0000256" key="1">
    <source>
        <dbReference type="SAM" id="MobiDB-lite"/>
    </source>
</evidence>
<organism evidence="2 3">
    <name type="scientific">Halarchaeum salinum</name>
    <dbReference type="NCBI Taxonomy" id="489912"/>
    <lineage>
        <taxon>Archaea</taxon>
        <taxon>Methanobacteriati</taxon>
        <taxon>Methanobacteriota</taxon>
        <taxon>Stenosarchaea group</taxon>
        <taxon>Halobacteria</taxon>
        <taxon>Halobacteriales</taxon>
        <taxon>Halobacteriaceae</taxon>
    </lineage>
</organism>
<dbReference type="Proteomes" id="UP001500837">
    <property type="component" value="Unassembled WGS sequence"/>
</dbReference>
<dbReference type="EMBL" id="BAAABL010000003">
    <property type="protein sequence ID" value="GAA0289850.1"/>
    <property type="molecule type" value="Genomic_DNA"/>
</dbReference>
<dbReference type="InterPro" id="IPR006311">
    <property type="entry name" value="TAT_signal"/>
</dbReference>
<evidence type="ECO:0000313" key="3">
    <source>
        <dbReference type="Proteomes" id="UP001500837"/>
    </source>
</evidence>
<protein>
    <recommendedName>
        <fullName evidence="4">Tat (Twin-arginine translocation) pathway signal sequence</fullName>
    </recommendedName>
</protein>
<evidence type="ECO:0008006" key="4">
    <source>
        <dbReference type="Google" id="ProtNLM"/>
    </source>
</evidence>
<sequence length="283" mass="29575">MSDHSKQPSGKDDKQVASRRGVLRGIGGAVATGTAATGFTGLAAATGDSRPPVEVKEVNKVSESISNSLKVVQYVAKVVKYDSEGQIEDTTYLQGKVTNPTNTESRTLETASTSTSETEDFLVQEVDELTYKNLKNGGRGADLSTAAVQPMDNEGVIERHEQVGAETGSCSVYSDYSHHFKGVAVEFTQRVNDIGITAAAGAIAIYIESAGIGIAVTLIGAIIALISDTDSVTVGMNEIDTVFGTVPNQKGVGAVGYGVTDESKFVSPSDVSGIVSTGHPFRY</sequence>
<comment type="caution">
    <text evidence="2">The sequence shown here is derived from an EMBL/GenBank/DDBJ whole genome shotgun (WGS) entry which is preliminary data.</text>
</comment>
<dbReference type="AlphaFoldDB" id="A0AAV3S439"/>